<sequence>MRGVIRVGDVTDRGCEVQTGCETSTVGGRAVARVGDRCRCASGLGICEIIEGDRNATIEGRNIAFDHHRTSCGGYLISSAKTSGIA</sequence>
<dbReference type="RefSeq" id="WP_114814212.1">
    <property type="nucleotide sequence ID" value="NZ_CP139965.1"/>
</dbReference>
<keyword evidence="2" id="KW-1185">Reference proteome</keyword>
<reference evidence="1 2" key="1">
    <citation type="submission" date="2023-12" db="EMBL/GenBank/DDBJ databases">
        <title>Genome sequencing and assembly of bacterial species from a model synthetic community.</title>
        <authorList>
            <person name="Hogle S.L."/>
        </authorList>
    </citation>
    <scope>NUCLEOTIDE SEQUENCE [LARGE SCALE GENOMIC DNA]</scope>
    <source>
        <strain evidence="1 2">HAMBI 2494</strain>
    </source>
</reference>
<organism evidence="1 2">
    <name type="scientific">Paraburkholderia kururiensis</name>
    <dbReference type="NCBI Taxonomy" id="984307"/>
    <lineage>
        <taxon>Bacteria</taxon>
        <taxon>Pseudomonadati</taxon>
        <taxon>Pseudomonadota</taxon>
        <taxon>Betaproteobacteria</taxon>
        <taxon>Burkholderiales</taxon>
        <taxon>Burkholderiaceae</taxon>
        <taxon>Paraburkholderia</taxon>
    </lineage>
</organism>
<dbReference type="CDD" id="cd14744">
    <property type="entry name" value="PAAR_CT_2"/>
    <property type="match status" value="1"/>
</dbReference>
<protein>
    <submittedName>
        <fullName evidence="1">PAAR domain-containing protein</fullName>
    </submittedName>
</protein>
<dbReference type="EMBL" id="CP139965">
    <property type="protein sequence ID" value="WQD76289.1"/>
    <property type="molecule type" value="Genomic_DNA"/>
</dbReference>
<dbReference type="Gene3D" id="2.60.200.60">
    <property type="match status" value="1"/>
</dbReference>
<name>A0ABZ0WG20_9BURK</name>
<dbReference type="InterPro" id="IPR008727">
    <property type="entry name" value="PAAR_motif"/>
</dbReference>
<accession>A0ABZ0WG20</accession>
<gene>
    <name evidence="1" type="ORF">U0042_19550</name>
</gene>
<evidence type="ECO:0000313" key="1">
    <source>
        <dbReference type="EMBL" id="WQD76289.1"/>
    </source>
</evidence>
<proteinExistence type="predicted"/>
<dbReference type="Pfam" id="PF05488">
    <property type="entry name" value="PAAR_motif"/>
    <property type="match status" value="1"/>
</dbReference>
<dbReference type="Proteomes" id="UP001325479">
    <property type="component" value="Chromosome"/>
</dbReference>
<evidence type="ECO:0000313" key="2">
    <source>
        <dbReference type="Proteomes" id="UP001325479"/>
    </source>
</evidence>